<dbReference type="GO" id="GO:0016887">
    <property type="term" value="F:ATP hydrolysis activity"/>
    <property type="evidence" value="ECO:0007669"/>
    <property type="project" value="InterPro"/>
</dbReference>
<feature type="transmembrane region" description="Helical" evidence="7">
    <location>
        <begin position="12"/>
        <end position="33"/>
    </location>
</feature>
<protein>
    <submittedName>
        <fullName evidence="10">ABC transporter ATP-binding protein</fullName>
    </submittedName>
</protein>
<evidence type="ECO:0000313" key="11">
    <source>
        <dbReference type="Proteomes" id="UP000632659"/>
    </source>
</evidence>
<keyword evidence="2 7" id="KW-0812">Transmembrane</keyword>
<feature type="domain" description="ABC transporter" evidence="8">
    <location>
        <begin position="332"/>
        <end position="573"/>
    </location>
</feature>
<dbReference type="Proteomes" id="UP000632659">
    <property type="component" value="Unassembled WGS sequence"/>
</dbReference>
<dbReference type="SUPFAM" id="SSF52540">
    <property type="entry name" value="P-loop containing nucleoside triphosphate hydrolases"/>
    <property type="match status" value="1"/>
</dbReference>
<feature type="transmembrane region" description="Helical" evidence="7">
    <location>
        <begin position="239"/>
        <end position="265"/>
    </location>
</feature>
<dbReference type="Pfam" id="PF00005">
    <property type="entry name" value="ABC_tran"/>
    <property type="match status" value="1"/>
</dbReference>
<dbReference type="InterPro" id="IPR003593">
    <property type="entry name" value="AAA+_ATPase"/>
</dbReference>
<reference evidence="10" key="1">
    <citation type="submission" date="2020-08" db="EMBL/GenBank/DDBJ databases">
        <title>Genome public.</title>
        <authorList>
            <person name="Liu C."/>
            <person name="Sun Q."/>
        </authorList>
    </citation>
    <scope>NUCLEOTIDE SEQUENCE</scope>
    <source>
        <strain evidence="10">NSJ-15</strain>
    </source>
</reference>
<feature type="domain" description="ABC transmembrane type-1" evidence="9">
    <location>
        <begin position="20"/>
        <end position="299"/>
    </location>
</feature>
<dbReference type="PROSITE" id="PS50929">
    <property type="entry name" value="ABC_TM1F"/>
    <property type="match status" value="1"/>
</dbReference>
<sequence>MIRKFAHYYKPHWKLFTMDMICAFIVAACNLFYPMIAKNIINDYAPNKLIQQLVFWSVVLILIYLLKAGLSYFIQYYGHVVGVRMQADMRRDIFKKLQKLPFSYFDKNKTGTVMSRIMNDLMDISELAHHGPEDLFLSTILLIGAFVILCTISIPLTLIIYAVLPFGILFAMKMRGKMNVAFKKSREEIAEVNASLENSIAGIRVSRAYTSSEHEQKKFNFFNHCFELARSAAYKMMGYFYSGMGLFTDLLYAIVLIAGGVFLLYDAIDAGEFTMYILYISMFLDPIKRLVNFVEQYQNGMTGFERFQEIMNEEEEPEDPRAVDAGVLEGDICFQHVSFSYENEDGEKTRQELVINDLSLEIEQGTTVALVGPSGGGKTTLCHLIPRFYDITSGKITIDGKDITLMTRESLRKNIGMVAQDVFLFTGTIRDNIAYGNLEATEEEIIEAAKRANIHEFIMAMEDGYDTYIGERGVRLSGGQKQRVSIARAFLKNPPILILDEATSALDNATELHIQRSLEELSVGRTAVVVAHRLSTIKNADKIVVLTNEGIAEQGTHQELLEKNGIYAELYRYQFAGQEENVKGTC</sequence>
<keyword evidence="3" id="KW-0547">Nucleotide-binding</keyword>
<evidence type="ECO:0000313" key="10">
    <source>
        <dbReference type="EMBL" id="MBC8611695.1"/>
    </source>
</evidence>
<dbReference type="SUPFAM" id="SSF90123">
    <property type="entry name" value="ABC transporter transmembrane region"/>
    <property type="match status" value="1"/>
</dbReference>
<dbReference type="InterPro" id="IPR036640">
    <property type="entry name" value="ABC1_TM_sf"/>
</dbReference>
<dbReference type="AlphaFoldDB" id="A0A8J6TXT5"/>
<evidence type="ECO:0000256" key="4">
    <source>
        <dbReference type="ARBA" id="ARBA00022840"/>
    </source>
</evidence>
<dbReference type="InterPro" id="IPR039421">
    <property type="entry name" value="Type_1_exporter"/>
</dbReference>
<keyword evidence="4 10" id="KW-0067">ATP-binding</keyword>
<dbReference type="InterPro" id="IPR017871">
    <property type="entry name" value="ABC_transporter-like_CS"/>
</dbReference>
<feature type="transmembrane region" description="Helical" evidence="7">
    <location>
        <begin position="135"/>
        <end position="168"/>
    </location>
</feature>
<dbReference type="SMART" id="SM00382">
    <property type="entry name" value="AAA"/>
    <property type="match status" value="1"/>
</dbReference>
<gene>
    <name evidence="10" type="ORF">H8702_11400</name>
</gene>
<keyword evidence="11" id="KW-1185">Reference proteome</keyword>
<dbReference type="GO" id="GO:0005524">
    <property type="term" value="F:ATP binding"/>
    <property type="evidence" value="ECO:0007669"/>
    <property type="project" value="UniProtKB-KW"/>
</dbReference>
<evidence type="ECO:0000256" key="2">
    <source>
        <dbReference type="ARBA" id="ARBA00022692"/>
    </source>
</evidence>
<dbReference type="FunFam" id="3.40.50.300:FF:000218">
    <property type="entry name" value="Multidrug ABC transporter ATP-binding protein"/>
    <property type="match status" value="1"/>
</dbReference>
<comment type="caution">
    <text evidence="10">The sequence shown here is derived from an EMBL/GenBank/DDBJ whole genome shotgun (WGS) entry which is preliminary data.</text>
</comment>
<dbReference type="OrthoDB" id="9762778at2"/>
<dbReference type="PROSITE" id="PS00211">
    <property type="entry name" value="ABC_TRANSPORTER_1"/>
    <property type="match status" value="1"/>
</dbReference>
<evidence type="ECO:0000256" key="5">
    <source>
        <dbReference type="ARBA" id="ARBA00022989"/>
    </source>
</evidence>
<accession>A0A8J6TXT5</accession>
<keyword evidence="5 7" id="KW-1133">Transmembrane helix</keyword>
<evidence type="ECO:0000259" key="8">
    <source>
        <dbReference type="PROSITE" id="PS50893"/>
    </source>
</evidence>
<evidence type="ECO:0000256" key="1">
    <source>
        <dbReference type="ARBA" id="ARBA00004651"/>
    </source>
</evidence>
<dbReference type="GO" id="GO:0015421">
    <property type="term" value="F:ABC-type oligopeptide transporter activity"/>
    <property type="evidence" value="ECO:0007669"/>
    <property type="project" value="TreeGrafter"/>
</dbReference>
<dbReference type="GO" id="GO:0005886">
    <property type="term" value="C:plasma membrane"/>
    <property type="evidence" value="ECO:0007669"/>
    <property type="project" value="UniProtKB-SubCell"/>
</dbReference>
<feature type="transmembrane region" description="Helical" evidence="7">
    <location>
        <begin position="53"/>
        <end position="74"/>
    </location>
</feature>
<dbReference type="PROSITE" id="PS50893">
    <property type="entry name" value="ABC_TRANSPORTER_2"/>
    <property type="match status" value="1"/>
</dbReference>
<evidence type="ECO:0000256" key="6">
    <source>
        <dbReference type="ARBA" id="ARBA00023136"/>
    </source>
</evidence>
<dbReference type="Gene3D" id="1.20.1560.10">
    <property type="entry name" value="ABC transporter type 1, transmembrane domain"/>
    <property type="match status" value="1"/>
</dbReference>
<evidence type="ECO:0000259" key="9">
    <source>
        <dbReference type="PROSITE" id="PS50929"/>
    </source>
</evidence>
<dbReference type="CDD" id="cd18549">
    <property type="entry name" value="ABC_6TM_YwjA_like"/>
    <property type="match status" value="1"/>
</dbReference>
<evidence type="ECO:0000256" key="7">
    <source>
        <dbReference type="SAM" id="Phobius"/>
    </source>
</evidence>
<dbReference type="Gene3D" id="3.40.50.300">
    <property type="entry name" value="P-loop containing nucleotide triphosphate hydrolases"/>
    <property type="match status" value="1"/>
</dbReference>
<proteinExistence type="predicted"/>
<dbReference type="RefSeq" id="WP_093989698.1">
    <property type="nucleotide sequence ID" value="NZ_FYDD01000004.1"/>
</dbReference>
<name>A0A8J6TXT5_9FIRM</name>
<keyword evidence="6 7" id="KW-0472">Membrane</keyword>
<dbReference type="InterPro" id="IPR027417">
    <property type="entry name" value="P-loop_NTPase"/>
</dbReference>
<dbReference type="EMBL" id="JACRTL010000007">
    <property type="protein sequence ID" value="MBC8611695.1"/>
    <property type="molecule type" value="Genomic_DNA"/>
</dbReference>
<dbReference type="PANTHER" id="PTHR43394">
    <property type="entry name" value="ATP-DEPENDENT PERMEASE MDL1, MITOCHONDRIAL"/>
    <property type="match status" value="1"/>
</dbReference>
<dbReference type="PANTHER" id="PTHR43394:SF1">
    <property type="entry name" value="ATP-BINDING CASSETTE SUB-FAMILY B MEMBER 10, MITOCHONDRIAL"/>
    <property type="match status" value="1"/>
</dbReference>
<organism evidence="10 11">
    <name type="scientific">Massiliimalia timonensis</name>
    <dbReference type="NCBI Taxonomy" id="1987501"/>
    <lineage>
        <taxon>Bacteria</taxon>
        <taxon>Bacillati</taxon>
        <taxon>Bacillota</taxon>
        <taxon>Clostridia</taxon>
        <taxon>Eubacteriales</taxon>
        <taxon>Oscillospiraceae</taxon>
        <taxon>Massiliimalia</taxon>
    </lineage>
</organism>
<dbReference type="InterPro" id="IPR003439">
    <property type="entry name" value="ABC_transporter-like_ATP-bd"/>
</dbReference>
<dbReference type="InterPro" id="IPR011527">
    <property type="entry name" value="ABC1_TM_dom"/>
</dbReference>
<evidence type="ECO:0000256" key="3">
    <source>
        <dbReference type="ARBA" id="ARBA00022741"/>
    </source>
</evidence>
<comment type="subcellular location">
    <subcellularLocation>
        <location evidence="1">Cell membrane</location>
        <topology evidence="1">Multi-pass membrane protein</topology>
    </subcellularLocation>
</comment>
<dbReference type="Pfam" id="PF00664">
    <property type="entry name" value="ABC_membrane"/>
    <property type="match status" value="1"/>
</dbReference>